<name>A0A965GCW8_9PROT</name>
<feature type="region of interest" description="Disordered" evidence="1">
    <location>
        <begin position="14"/>
        <end position="60"/>
    </location>
</feature>
<organism evidence="2 3">
    <name type="scientific">Candidatus Fonsibacter lacus</name>
    <dbReference type="NCBI Taxonomy" id="2576439"/>
    <lineage>
        <taxon>Bacteria</taxon>
        <taxon>Pseudomonadati</taxon>
        <taxon>Pseudomonadota</taxon>
        <taxon>Alphaproteobacteria</taxon>
        <taxon>Candidatus Pelagibacterales</taxon>
        <taxon>Candidatus Pelagibacterales incertae sedis</taxon>
        <taxon>Candidatus Fonsibacter</taxon>
    </lineage>
</organism>
<feature type="compositionally biased region" description="Low complexity" evidence="1">
    <location>
        <begin position="48"/>
        <end position="60"/>
    </location>
</feature>
<dbReference type="Proteomes" id="UP000740727">
    <property type="component" value="Unassembled WGS sequence"/>
</dbReference>
<evidence type="ECO:0000313" key="2">
    <source>
        <dbReference type="EMBL" id="NBR94003.1"/>
    </source>
</evidence>
<evidence type="ECO:0000256" key="1">
    <source>
        <dbReference type="SAM" id="MobiDB-lite"/>
    </source>
</evidence>
<dbReference type="AlphaFoldDB" id="A0A965GCW8"/>
<dbReference type="EMBL" id="RFXN01000045">
    <property type="protein sequence ID" value="NBR94003.1"/>
    <property type="molecule type" value="Genomic_DNA"/>
</dbReference>
<evidence type="ECO:0000313" key="3">
    <source>
        <dbReference type="Proteomes" id="UP000740727"/>
    </source>
</evidence>
<gene>
    <name evidence="2" type="ORF">EBT44_04100</name>
</gene>
<sequence length="60" mass="6502">MAPKVAIAAKSMADFPTSDPNWEMPWPDQSKRKSRWRSNVGARGEGAGTEATVTEPDANV</sequence>
<accession>A0A965GCW8</accession>
<reference evidence="2" key="1">
    <citation type="submission" date="2018-10" db="EMBL/GenBank/DDBJ databases">
        <title>Iterative Subtractive Binning of Freshwater Chronoseries Metagenomes Recovers Nearly Complete Genomes from over Four Hundred Novel Species.</title>
        <authorList>
            <person name="Rodriguez-R L.M."/>
            <person name="Tsementzi D."/>
            <person name="Luo C."/>
            <person name="Konstantinidis K.T."/>
        </authorList>
    </citation>
    <scope>NUCLEOTIDE SEQUENCE</scope>
    <source>
        <strain evidence="2">WB5_2A_028</strain>
    </source>
</reference>
<protein>
    <submittedName>
        <fullName evidence="2">Uncharacterized protein</fullName>
    </submittedName>
</protein>
<proteinExistence type="predicted"/>
<comment type="caution">
    <text evidence="2">The sequence shown here is derived from an EMBL/GenBank/DDBJ whole genome shotgun (WGS) entry which is preliminary data.</text>
</comment>